<proteinExistence type="predicted"/>
<reference evidence="1" key="1">
    <citation type="journal article" date="2022" name="New Phytol.">
        <title>Evolutionary transition to the ectomycorrhizal habit in the genomes of a hyperdiverse lineage of mushroom-forming fungi.</title>
        <authorList>
            <person name="Looney B."/>
            <person name="Miyauchi S."/>
            <person name="Morin E."/>
            <person name="Drula E."/>
            <person name="Courty P.E."/>
            <person name="Kohler A."/>
            <person name="Kuo A."/>
            <person name="LaButti K."/>
            <person name="Pangilinan J."/>
            <person name="Lipzen A."/>
            <person name="Riley R."/>
            <person name="Andreopoulos W."/>
            <person name="He G."/>
            <person name="Johnson J."/>
            <person name="Nolan M."/>
            <person name="Tritt A."/>
            <person name="Barry K.W."/>
            <person name="Grigoriev I.V."/>
            <person name="Nagy L.G."/>
            <person name="Hibbett D."/>
            <person name="Henrissat B."/>
            <person name="Matheny P.B."/>
            <person name="Labbe J."/>
            <person name="Martin F.M."/>
        </authorList>
    </citation>
    <scope>NUCLEOTIDE SEQUENCE</scope>
    <source>
        <strain evidence="1">BPL690</strain>
    </source>
</reference>
<dbReference type="EMBL" id="WTXG01000416">
    <property type="protein sequence ID" value="KAI0288781.1"/>
    <property type="molecule type" value="Genomic_DNA"/>
</dbReference>
<accession>A0AAD4LSS2</accession>
<protein>
    <submittedName>
        <fullName evidence="1">Uncharacterized protein</fullName>
    </submittedName>
</protein>
<sequence length="57" mass="5984">MSMTLDPVPSGQVDPVAPRGAVTYRISILVSHVDTASPFSSRACSLLGSRRTHCGTP</sequence>
<evidence type="ECO:0000313" key="2">
    <source>
        <dbReference type="Proteomes" id="UP001203297"/>
    </source>
</evidence>
<evidence type="ECO:0000313" key="1">
    <source>
        <dbReference type="EMBL" id="KAI0288781.1"/>
    </source>
</evidence>
<name>A0AAD4LSS2_9AGAM</name>
<organism evidence="1 2">
    <name type="scientific">Multifurca ochricompacta</name>
    <dbReference type="NCBI Taxonomy" id="376703"/>
    <lineage>
        <taxon>Eukaryota</taxon>
        <taxon>Fungi</taxon>
        <taxon>Dikarya</taxon>
        <taxon>Basidiomycota</taxon>
        <taxon>Agaricomycotina</taxon>
        <taxon>Agaricomycetes</taxon>
        <taxon>Russulales</taxon>
        <taxon>Russulaceae</taxon>
        <taxon>Multifurca</taxon>
    </lineage>
</organism>
<keyword evidence="2" id="KW-1185">Reference proteome</keyword>
<dbReference type="Proteomes" id="UP001203297">
    <property type="component" value="Unassembled WGS sequence"/>
</dbReference>
<gene>
    <name evidence="1" type="ORF">B0F90DRAFT_1800090</name>
</gene>
<dbReference type="AlphaFoldDB" id="A0AAD4LSS2"/>
<comment type="caution">
    <text evidence="1">The sequence shown here is derived from an EMBL/GenBank/DDBJ whole genome shotgun (WGS) entry which is preliminary data.</text>
</comment>